<dbReference type="Gene3D" id="2.60.40.10">
    <property type="entry name" value="Immunoglobulins"/>
    <property type="match status" value="1"/>
</dbReference>
<comment type="caution">
    <text evidence="2">The sequence shown here is derived from an EMBL/GenBank/DDBJ whole genome shotgun (WGS) entry which is preliminary data.</text>
</comment>
<dbReference type="AlphaFoldDB" id="A0A8J3W014"/>
<dbReference type="GO" id="GO:0005975">
    <property type="term" value="P:carbohydrate metabolic process"/>
    <property type="evidence" value="ECO:0007669"/>
    <property type="project" value="UniProtKB-ARBA"/>
</dbReference>
<dbReference type="EMBL" id="BOOG01000022">
    <property type="protein sequence ID" value="GIH70411.1"/>
    <property type="molecule type" value="Genomic_DNA"/>
</dbReference>
<evidence type="ECO:0000259" key="1">
    <source>
        <dbReference type="Pfam" id="PF01345"/>
    </source>
</evidence>
<name>A0A8J3W014_9ACTN</name>
<protein>
    <recommendedName>
        <fullName evidence="1">DUF11 domain-containing protein</fullName>
    </recommendedName>
</protein>
<evidence type="ECO:0000313" key="3">
    <source>
        <dbReference type="Proteomes" id="UP000610966"/>
    </source>
</evidence>
<evidence type="ECO:0000313" key="2">
    <source>
        <dbReference type="EMBL" id="GIH70411.1"/>
    </source>
</evidence>
<organism evidence="2 3">
    <name type="scientific">Sphaerimonospora thailandensis</name>
    <dbReference type="NCBI Taxonomy" id="795644"/>
    <lineage>
        <taxon>Bacteria</taxon>
        <taxon>Bacillati</taxon>
        <taxon>Actinomycetota</taxon>
        <taxon>Actinomycetes</taxon>
        <taxon>Streptosporangiales</taxon>
        <taxon>Streptosporangiaceae</taxon>
        <taxon>Sphaerimonospora</taxon>
    </lineage>
</organism>
<dbReference type="Proteomes" id="UP000610966">
    <property type="component" value="Unassembled WGS sequence"/>
</dbReference>
<reference evidence="2" key="1">
    <citation type="submission" date="2021-01" db="EMBL/GenBank/DDBJ databases">
        <title>Whole genome shotgun sequence of Sphaerimonospora thailandensis NBRC 107569.</title>
        <authorList>
            <person name="Komaki H."/>
            <person name="Tamura T."/>
        </authorList>
    </citation>
    <scope>NUCLEOTIDE SEQUENCE</scope>
    <source>
        <strain evidence="2">NBRC 107569</strain>
    </source>
</reference>
<dbReference type="InterPro" id="IPR013783">
    <property type="entry name" value="Ig-like_fold"/>
</dbReference>
<keyword evidence="3" id="KW-1185">Reference proteome</keyword>
<dbReference type="InterPro" id="IPR001434">
    <property type="entry name" value="OmcB-like_DUF11"/>
</dbReference>
<dbReference type="Pfam" id="PF01345">
    <property type="entry name" value="DUF11"/>
    <property type="match status" value="1"/>
</dbReference>
<sequence length="297" mass="32310">MHGQFGTVELISSVRGSRMGRRVVTGLFCVFVAGMPRPAVAVDQVEQWGSADLTVRISASPKVAQPGQPLVYRVKVHNKGPGDAVLPVLRVNVPRDFQIVNVNVAECRPARGYSEVVCESNRDVLAGESGSLTITGVVRPGAHGPLRAQARIASEVVDGHEADNTAKAVIKVDAGADLAVRFRSSTRFARPGHWFSVRAEVRNRGPRIVRDAYVVLQPRRARFLSATGGRCRSRKAFVACAMPPIRSGSTGLLRLMFRVPSHASRAVSTMATVYSRHFGDRRPADNQARMRVSLRRG</sequence>
<accession>A0A8J3W014</accession>
<feature type="domain" description="DUF11" evidence="1">
    <location>
        <begin position="52"/>
        <end position="169"/>
    </location>
</feature>
<gene>
    <name evidence="2" type="ORF">Mth01_26640</name>
</gene>
<proteinExistence type="predicted"/>